<protein>
    <submittedName>
        <fullName evidence="3">DUF4453 domain-containing protein</fullName>
    </submittedName>
</protein>
<dbReference type="InterPro" id="IPR027920">
    <property type="entry name" value="DUF4453"/>
</dbReference>
<dbReference type="Pfam" id="PF13308">
    <property type="entry name" value="YARHG"/>
    <property type="match status" value="1"/>
</dbReference>
<reference evidence="3 4" key="1">
    <citation type="submission" date="2020-04" db="EMBL/GenBank/DDBJ databases">
        <title>Donghicola sp., a member of the Rhodobacteraceae family isolated from mangrove forest in Thailand.</title>
        <authorList>
            <person name="Charoenyingcharoen P."/>
            <person name="Yukphan P."/>
        </authorList>
    </citation>
    <scope>NUCLEOTIDE SEQUENCE [LARGE SCALE GENOMIC DNA]</scope>
    <source>
        <strain evidence="3 4">C2-DW-16</strain>
    </source>
</reference>
<dbReference type="InterPro" id="IPR025582">
    <property type="entry name" value="YARHG_dom"/>
</dbReference>
<evidence type="ECO:0000313" key="3">
    <source>
        <dbReference type="EMBL" id="NVO29151.1"/>
    </source>
</evidence>
<feature type="chain" id="PRO_5046639913" evidence="1">
    <location>
        <begin position="20"/>
        <end position="181"/>
    </location>
</feature>
<evidence type="ECO:0000259" key="2">
    <source>
        <dbReference type="SMART" id="SM01324"/>
    </source>
</evidence>
<organism evidence="3 4">
    <name type="scientific">Donghicola mangrovi</name>
    <dbReference type="NCBI Taxonomy" id="2729614"/>
    <lineage>
        <taxon>Bacteria</taxon>
        <taxon>Pseudomonadati</taxon>
        <taxon>Pseudomonadota</taxon>
        <taxon>Alphaproteobacteria</taxon>
        <taxon>Rhodobacterales</taxon>
        <taxon>Roseobacteraceae</taxon>
        <taxon>Donghicola</taxon>
    </lineage>
</organism>
<sequence length="181" mass="19176">MIRAALALCVLLAAGPVSANCAEMWFVRNLIFDNAGMCFFSPLGVAMFDNSDCTPDAKIEIGAIDEEIVATIKANEADLGCSVDTDQTELPVPHADLLRAVDQLPAVAKEESACLSFNAPTVPVRSSLGIGAAVISSVTAGDTVYFRYEPFGGWEFVVTERTAGWIPLGTITPESCLDWAG</sequence>
<accession>A0ABX2PJU7</accession>
<proteinExistence type="predicted"/>
<comment type="caution">
    <text evidence="3">The sequence shown here is derived from an EMBL/GenBank/DDBJ whole genome shotgun (WGS) entry which is preliminary data.</text>
</comment>
<evidence type="ECO:0000313" key="4">
    <source>
        <dbReference type="Proteomes" id="UP000523601"/>
    </source>
</evidence>
<name>A0ABX2PJU7_9RHOB</name>
<dbReference type="RefSeq" id="WP_176855842.1">
    <property type="nucleotide sequence ID" value="NZ_JABCJD010000011.1"/>
</dbReference>
<feature type="signal peptide" evidence="1">
    <location>
        <begin position="1"/>
        <end position="19"/>
    </location>
</feature>
<dbReference type="EMBL" id="JABCJD010000011">
    <property type="protein sequence ID" value="NVO29151.1"/>
    <property type="molecule type" value="Genomic_DNA"/>
</dbReference>
<dbReference type="Pfam" id="PF14627">
    <property type="entry name" value="DUF4453"/>
    <property type="match status" value="1"/>
</dbReference>
<evidence type="ECO:0000256" key="1">
    <source>
        <dbReference type="SAM" id="SignalP"/>
    </source>
</evidence>
<feature type="domain" description="YARHG" evidence="2">
    <location>
        <begin position="1"/>
        <end position="77"/>
    </location>
</feature>
<dbReference type="Proteomes" id="UP000523601">
    <property type="component" value="Unassembled WGS sequence"/>
</dbReference>
<gene>
    <name evidence="3" type="ORF">HJ526_17135</name>
</gene>
<keyword evidence="4" id="KW-1185">Reference proteome</keyword>
<keyword evidence="1" id="KW-0732">Signal</keyword>
<dbReference type="SMART" id="SM01324">
    <property type="entry name" value="YARHG"/>
    <property type="match status" value="1"/>
</dbReference>